<gene>
    <name evidence="2" type="ORF">SEMRO_2686_G334590.1</name>
</gene>
<protein>
    <submittedName>
        <fullName evidence="2">Uncharacterized protein</fullName>
    </submittedName>
</protein>
<dbReference type="Proteomes" id="UP001153069">
    <property type="component" value="Unassembled WGS sequence"/>
</dbReference>
<accession>A0A9N8F3C3</accession>
<name>A0A9N8F3C3_9STRA</name>
<evidence type="ECO:0000313" key="3">
    <source>
        <dbReference type="Proteomes" id="UP001153069"/>
    </source>
</evidence>
<keyword evidence="3" id="KW-1185">Reference proteome</keyword>
<organism evidence="2 3">
    <name type="scientific">Seminavis robusta</name>
    <dbReference type="NCBI Taxonomy" id="568900"/>
    <lineage>
        <taxon>Eukaryota</taxon>
        <taxon>Sar</taxon>
        <taxon>Stramenopiles</taxon>
        <taxon>Ochrophyta</taxon>
        <taxon>Bacillariophyta</taxon>
        <taxon>Bacillariophyceae</taxon>
        <taxon>Bacillariophycidae</taxon>
        <taxon>Naviculales</taxon>
        <taxon>Naviculaceae</taxon>
        <taxon>Seminavis</taxon>
    </lineage>
</organism>
<feature type="compositionally biased region" description="Low complexity" evidence="1">
    <location>
        <begin position="42"/>
        <end position="60"/>
    </location>
</feature>
<dbReference type="AlphaFoldDB" id="A0A9N8F3C3"/>
<proteinExistence type="predicted"/>
<dbReference type="EMBL" id="CAICTM010002684">
    <property type="protein sequence ID" value="CAB9529949.1"/>
    <property type="molecule type" value="Genomic_DNA"/>
</dbReference>
<evidence type="ECO:0000313" key="2">
    <source>
        <dbReference type="EMBL" id="CAB9529949.1"/>
    </source>
</evidence>
<feature type="region of interest" description="Disordered" evidence="1">
    <location>
        <begin position="25"/>
        <end position="65"/>
    </location>
</feature>
<comment type="caution">
    <text evidence="2">The sequence shown here is derived from an EMBL/GenBank/DDBJ whole genome shotgun (WGS) entry which is preliminary data.</text>
</comment>
<evidence type="ECO:0000256" key="1">
    <source>
        <dbReference type="SAM" id="MobiDB-lite"/>
    </source>
</evidence>
<sequence>MEDNQATKAPLMRSADYANLNMMVENEANTAVEETDSNQGRSLSASSTAEELSTESTTASDQRSNKTTMSLVVGFWAAEENANHHPHRAEIESAMLANLDNPVFDQMVVILDSVTQTSSCAHFLQRMKMLREQSTVTTSRSVELTCISVEGSQPNYFEMFNYTLHPAVTGEIIVMSNADQAFDETINLAKQMKDNQVLVTSTHGYFSPIGGTMVVPDKLQMHYNHHVPPLGEVGSNMTWGRCYVNRFLKEEFEKDGNYSDSWDTFIYRKEMIRATLAPHHFLRTSVQDQNIPFMMNENGAEHSALASLVLNIEPRPILWNVCKQIHSWHFHLAPKTHRTSERIWPFFEDTLIFNGDAGQKDLMTGQPYEYVPKPWKNAKMCTDPYCRANIFDGTAGLEEAEANFDPECPSESLRKVLNKREFESIFC</sequence>
<reference evidence="2" key="1">
    <citation type="submission" date="2020-06" db="EMBL/GenBank/DDBJ databases">
        <authorList>
            <consortium name="Plant Systems Biology data submission"/>
        </authorList>
    </citation>
    <scope>NUCLEOTIDE SEQUENCE</scope>
    <source>
        <strain evidence="2">D6</strain>
    </source>
</reference>